<comment type="catalytic activity">
    <reaction evidence="1 6">
        <text>7,8-dihydroneopterin = 6-hydroxymethyl-7,8-dihydropterin + glycolaldehyde</text>
        <dbReference type="Rhea" id="RHEA:10540"/>
        <dbReference type="ChEBI" id="CHEBI:17001"/>
        <dbReference type="ChEBI" id="CHEBI:17071"/>
        <dbReference type="ChEBI" id="CHEBI:44841"/>
        <dbReference type="EC" id="4.1.2.25"/>
    </reaction>
</comment>
<accession>A0A1G6I9P6</accession>
<dbReference type="InterPro" id="IPR006157">
    <property type="entry name" value="FolB_dom"/>
</dbReference>
<dbReference type="NCBIfam" id="TIGR00525">
    <property type="entry name" value="folB"/>
    <property type="match status" value="1"/>
</dbReference>
<dbReference type="NCBIfam" id="TIGR00526">
    <property type="entry name" value="folB_dom"/>
    <property type="match status" value="1"/>
</dbReference>
<evidence type="ECO:0000256" key="1">
    <source>
        <dbReference type="ARBA" id="ARBA00001353"/>
    </source>
</evidence>
<dbReference type="GO" id="GO:0046654">
    <property type="term" value="P:tetrahydrofolate biosynthetic process"/>
    <property type="evidence" value="ECO:0007669"/>
    <property type="project" value="UniProtKB-UniRule"/>
</dbReference>
<dbReference type="GO" id="GO:0005737">
    <property type="term" value="C:cytoplasm"/>
    <property type="evidence" value="ECO:0007669"/>
    <property type="project" value="TreeGrafter"/>
</dbReference>
<dbReference type="EMBL" id="FMYL01000008">
    <property type="protein sequence ID" value="SDC03247.1"/>
    <property type="molecule type" value="Genomic_DNA"/>
</dbReference>
<dbReference type="GO" id="GO:0004150">
    <property type="term" value="F:dihydroneopterin aldolase activity"/>
    <property type="evidence" value="ECO:0007669"/>
    <property type="project" value="UniProtKB-UniRule"/>
</dbReference>
<dbReference type="GO" id="GO:0046656">
    <property type="term" value="P:folic acid biosynthetic process"/>
    <property type="evidence" value="ECO:0007669"/>
    <property type="project" value="UniProtKB-UniRule"/>
</dbReference>
<comment type="function">
    <text evidence="6">Catalyzes the conversion of 7,8-dihydroneopterin to 6-hydroxymethyl-7,8-dihydropterin.</text>
</comment>
<dbReference type="RefSeq" id="WP_092748802.1">
    <property type="nucleotide sequence ID" value="NZ_FMYL01000008.1"/>
</dbReference>
<keyword evidence="4 6" id="KW-0289">Folate biosynthesis</keyword>
<sequence length="126" mass="14534">MDIILVEDLKIKTVIGCFTWEREIEQPLSLDLIVSYDLSIASQSDDLDDTISYAEVCDLSREVIQKAQPKLIEHAAYLVMKKLFEHFEGIEKIQITIRKPAIIPEAQAVGIRLERYRHDFCARISQ</sequence>
<reference evidence="9" key="1">
    <citation type="submission" date="2016-09" db="EMBL/GenBank/DDBJ databases">
        <authorList>
            <person name="Varghese N."/>
            <person name="Submissions S."/>
        </authorList>
    </citation>
    <scope>NUCLEOTIDE SEQUENCE [LARGE SCALE GENOMIC DNA]</scope>
    <source>
        <strain evidence="9">ANC 4422</strain>
    </source>
</reference>
<keyword evidence="9" id="KW-1185">Reference proteome</keyword>
<dbReference type="STRING" id="1219383.SAMN05421733_10817"/>
<evidence type="ECO:0000256" key="2">
    <source>
        <dbReference type="ARBA" id="ARBA00005013"/>
    </source>
</evidence>
<dbReference type="CDD" id="cd00534">
    <property type="entry name" value="DHNA_DHNTPE"/>
    <property type="match status" value="1"/>
</dbReference>
<proteinExistence type="inferred from homology"/>
<evidence type="ECO:0000256" key="6">
    <source>
        <dbReference type="RuleBase" id="RU362079"/>
    </source>
</evidence>
<dbReference type="InterPro" id="IPR006156">
    <property type="entry name" value="Dihydroneopterin_aldolase"/>
</dbReference>
<dbReference type="PANTHER" id="PTHR42844:SF1">
    <property type="entry name" value="DIHYDRONEOPTERIN ALDOLASE 1-RELATED"/>
    <property type="match status" value="1"/>
</dbReference>
<dbReference type="Proteomes" id="UP000242501">
    <property type="component" value="Unassembled WGS sequence"/>
</dbReference>
<feature type="domain" description="Dihydroneopterin aldolase/epimerase" evidence="7">
    <location>
        <begin position="4"/>
        <end position="115"/>
    </location>
</feature>
<evidence type="ECO:0000256" key="3">
    <source>
        <dbReference type="ARBA" id="ARBA00005708"/>
    </source>
</evidence>
<dbReference type="Gene3D" id="3.30.1130.10">
    <property type="match status" value="1"/>
</dbReference>
<comment type="pathway">
    <text evidence="2 6">Cofactor biosynthesis; tetrahydrofolate biosynthesis; 2-amino-4-hydroxy-6-hydroxymethyl-7,8-dihydropteridine diphosphate from 7,8-dihydroneopterin triphosphate: step 3/4.</text>
</comment>
<evidence type="ECO:0000259" key="7">
    <source>
        <dbReference type="SMART" id="SM00905"/>
    </source>
</evidence>
<evidence type="ECO:0000313" key="9">
    <source>
        <dbReference type="Proteomes" id="UP000242501"/>
    </source>
</evidence>
<dbReference type="SUPFAM" id="SSF55620">
    <property type="entry name" value="Tetrahydrobiopterin biosynthesis enzymes-like"/>
    <property type="match status" value="1"/>
</dbReference>
<dbReference type="SMART" id="SM00905">
    <property type="entry name" value="FolB"/>
    <property type="match status" value="1"/>
</dbReference>
<dbReference type="UniPathway" id="UPA00077">
    <property type="reaction ID" value="UER00154"/>
</dbReference>
<name>A0A1G6I9P6_9GAMM</name>
<dbReference type="PANTHER" id="PTHR42844">
    <property type="entry name" value="DIHYDRONEOPTERIN ALDOLASE 1-RELATED"/>
    <property type="match status" value="1"/>
</dbReference>
<dbReference type="AlphaFoldDB" id="A0A1G6I9P6"/>
<dbReference type="InterPro" id="IPR043133">
    <property type="entry name" value="GTP-CH-I_C/QueF"/>
</dbReference>
<evidence type="ECO:0000256" key="5">
    <source>
        <dbReference type="ARBA" id="ARBA00023239"/>
    </source>
</evidence>
<comment type="similarity">
    <text evidence="3 6">Belongs to the DHNA family.</text>
</comment>
<keyword evidence="5 6" id="KW-0456">Lyase</keyword>
<organism evidence="8 9">
    <name type="scientific">Acinetobacter boissieri</name>
    <dbReference type="NCBI Taxonomy" id="1219383"/>
    <lineage>
        <taxon>Bacteria</taxon>
        <taxon>Pseudomonadati</taxon>
        <taxon>Pseudomonadota</taxon>
        <taxon>Gammaproteobacteria</taxon>
        <taxon>Moraxellales</taxon>
        <taxon>Moraxellaceae</taxon>
        <taxon>Acinetobacter</taxon>
    </lineage>
</organism>
<gene>
    <name evidence="8" type="ORF">SAMN05421733_10817</name>
</gene>
<dbReference type="EC" id="4.1.2.25" evidence="6"/>
<evidence type="ECO:0000256" key="4">
    <source>
        <dbReference type="ARBA" id="ARBA00022909"/>
    </source>
</evidence>
<protein>
    <recommendedName>
        <fullName evidence="6">7,8-dihydroneopterin aldolase</fullName>
        <ecNumber evidence="6">4.1.2.25</ecNumber>
    </recommendedName>
</protein>
<evidence type="ECO:0000313" key="8">
    <source>
        <dbReference type="EMBL" id="SDC03247.1"/>
    </source>
</evidence>
<dbReference type="Pfam" id="PF02152">
    <property type="entry name" value="FolB"/>
    <property type="match status" value="1"/>
</dbReference>
<dbReference type="OrthoDB" id="9810587at2"/>